<sequence length="107" mass="12063">MRNTHNTATTSLKGLVRCKTAVKALIDETLSLSVAFDVFRTAADETGVPVDPQALEECRQMLITMNRLMYRQLSDLKHRQMLQIASRVAEREMNAIRPAGFRKAANE</sequence>
<dbReference type="AlphaFoldDB" id="A0A9D9HL47"/>
<comment type="caution">
    <text evidence="1">The sequence shown here is derived from an EMBL/GenBank/DDBJ whole genome shotgun (WGS) entry which is preliminary data.</text>
</comment>
<dbReference type="EMBL" id="JADIMK010000058">
    <property type="protein sequence ID" value="MBO8455850.1"/>
    <property type="molecule type" value="Genomic_DNA"/>
</dbReference>
<accession>A0A9D9HL47</accession>
<organism evidence="1 2">
    <name type="scientific">Candidatus Cryptobacteroides intestinigallinarum</name>
    <dbReference type="NCBI Taxonomy" id="2840767"/>
    <lineage>
        <taxon>Bacteria</taxon>
        <taxon>Pseudomonadati</taxon>
        <taxon>Bacteroidota</taxon>
        <taxon>Bacteroidia</taxon>
        <taxon>Bacteroidales</taxon>
        <taxon>Candidatus Cryptobacteroides</taxon>
    </lineage>
</organism>
<evidence type="ECO:0000313" key="2">
    <source>
        <dbReference type="Proteomes" id="UP000823617"/>
    </source>
</evidence>
<reference evidence="1" key="2">
    <citation type="journal article" date="2021" name="PeerJ">
        <title>Extensive microbial diversity within the chicken gut microbiome revealed by metagenomics and culture.</title>
        <authorList>
            <person name="Gilroy R."/>
            <person name="Ravi A."/>
            <person name="Getino M."/>
            <person name="Pursley I."/>
            <person name="Horton D.L."/>
            <person name="Alikhan N.F."/>
            <person name="Baker D."/>
            <person name="Gharbi K."/>
            <person name="Hall N."/>
            <person name="Watson M."/>
            <person name="Adriaenssens E.M."/>
            <person name="Foster-Nyarko E."/>
            <person name="Jarju S."/>
            <person name="Secka A."/>
            <person name="Antonio M."/>
            <person name="Oren A."/>
            <person name="Chaudhuri R.R."/>
            <person name="La Ragione R."/>
            <person name="Hildebrand F."/>
            <person name="Pallen M.J."/>
        </authorList>
    </citation>
    <scope>NUCLEOTIDE SEQUENCE</scope>
    <source>
        <strain evidence="1">B1-3475</strain>
    </source>
</reference>
<dbReference type="Proteomes" id="UP000823617">
    <property type="component" value="Unassembled WGS sequence"/>
</dbReference>
<gene>
    <name evidence="1" type="ORF">IAC08_05550</name>
</gene>
<reference evidence="1" key="1">
    <citation type="submission" date="2020-10" db="EMBL/GenBank/DDBJ databases">
        <authorList>
            <person name="Gilroy R."/>
        </authorList>
    </citation>
    <scope>NUCLEOTIDE SEQUENCE</scope>
    <source>
        <strain evidence="1">B1-3475</strain>
    </source>
</reference>
<evidence type="ECO:0000313" key="1">
    <source>
        <dbReference type="EMBL" id="MBO8455850.1"/>
    </source>
</evidence>
<protein>
    <submittedName>
        <fullName evidence="1">Uncharacterized protein</fullName>
    </submittedName>
</protein>
<name>A0A9D9HL47_9BACT</name>
<proteinExistence type="predicted"/>